<proteinExistence type="predicted"/>
<organism evidence="1 2">
    <name type="scientific">Elysia marginata</name>
    <dbReference type="NCBI Taxonomy" id="1093978"/>
    <lineage>
        <taxon>Eukaryota</taxon>
        <taxon>Metazoa</taxon>
        <taxon>Spiralia</taxon>
        <taxon>Lophotrochozoa</taxon>
        <taxon>Mollusca</taxon>
        <taxon>Gastropoda</taxon>
        <taxon>Heterobranchia</taxon>
        <taxon>Euthyneura</taxon>
        <taxon>Panpulmonata</taxon>
        <taxon>Sacoglossa</taxon>
        <taxon>Placobranchoidea</taxon>
        <taxon>Plakobranchidae</taxon>
        <taxon>Elysia</taxon>
    </lineage>
</organism>
<evidence type="ECO:0000313" key="2">
    <source>
        <dbReference type="Proteomes" id="UP000762676"/>
    </source>
</evidence>
<name>A0AAV4IHP0_9GAST</name>
<comment type="caution">
    <text evidence="1">The sequence shown here is derived from an EMBL/GenBank/DDBJ whole genome shotgun (WGS) entry which is preliminary data.</text>
</comment>
<protein>
    <submittedName>
        <fullName evidence="1">Uncharacterized protein</fullName>
    </submittedName>
</protein>
<dbReference type="AlphaFoldDB" id="A0AAV4IHP0"/>
<evidence type="ECO:0000313" key="1">
    <source>
        <dbReference type="EMBL" id="GFS08617.1"/>
    </source>
</evidence>
<dbReference type="Proteomes" id="UP000762676">
    <property type="component" value="Unassembled WGS sequence"/>
</dbReference>
<gene>
    <name evidence="1" type="ORF">ElyMa_001278600</name>
</gene>
<sequence>MYKHVSSGSVDSLRDAVLSGATTRVLWEPFPLPEDISLYTSRLYTLDTLQIAAGGTSVIGYAYTYEPNMEDKPLWTLVEFDSSGVVDMTISNGTQNQISQVSLSWLVLDREAACFQPEALSHGLPLQNPAFSVTGNAHLNHVSDVISVLQKGSTMSMISYLEETGTRAWAYPTYSVRVTDSENTLQSISTWMPGNAGFLMPLRIQHFDFSGDGNFETYSSLNTTSREFSFDFKVDKRLVKTDVFLDPCWELALSIDYTGKWLGGSTDKLLSAIQSGSRLLIVHNDGSVETVAEAEATRVFDDGYMVATSKMGVTSDEGVTWQEVTLAIDGSWWFTSTIEPPASDTGTRHFYMDKTERPFRYRAFEGSVDEGTWAEARERIKSGLIPRVMIQVSGETLLLDVECVGLAYNDWETYFMSYRQPVEGGFAVYVISMDGNFRADLGVYRSHGEQLVADSTMYDSITLFFEG</sequence>
<dbReference type="EMBL" id="BMAT01002529">
    <property type="protein sequence ID" value="GFS08617.1"/>
    <property type="molecule type" value="Genomic_DNA"/>
</dbReference>
<keyword evidence="2" id="KW-1185">Reference proteome</keyword>
<reference evidence="1 2" key="1">
    <citation type="journal article" date="2021" name="Elife">
        <title>Chloroplast acquisition without the gene transfer in kleptoplastic sea slugs, Plakobranchus ocellatus.</title>
        <authorList>
            <person name="Maeda T."/>
            <person name="Takahashi S."/>
            <person name="Yoshida T."/>
            <person name="Shimamura S."/>
            <person name="Takaki Y."/>
            <person name="Nagai Y."/>
            <person name="Toyoda A."/>
            <person name="Suzuki Y."/>
            <person name="Arimoto A."/>
            <person name="Ishii H."/>
            <person name="Satoh N."/>
            <person name="Nishiyama T."/>
            <person name="Hasebe M."/>
            <person name="Maruyama T."/>
            <person name="Minagawa J."/>
            <person name="Obokata J."/>
            <person name="Shigenobu S."/>
        </authorList>
    </citation>
    <scope>NUCLEOTIDE SEQUENCE [LARGE SCALE GENOMIC DNA]</scope>
</reference>
<accession>A0AAV4IHP0</accession>